<dbReference type="InterPro" id="IPR013783">
    <property type="entry name" value="Ig-like_fold"/>
</dbReference>
<dbReference type="InterPro" id="IPR003599">
    <property type="entry name" value="Ig_sub"/>
</dbReference>
<dbReference type="STRING" id="131310.A0A0N4YZZ2"/>
<dbReference type="GO" id="GO:0070593">
    <property type="term" value="P:dendrite self-avoidance"/>
    <property type="evidence" value="ECO:0007669"/>
    <property type="project" value="TreeGrafter"/>
</dbReference>
<dbReference type="GO" id="GO:0007156">
    <property type="term" value="P:homophilic cell adhesion via plasma membrane adhesion molecules"/>
    <property type="evidence" value="ECO:0007669"/>
    <property type="project" value="TreeGrafter"/>
</dbReference>
<keyword evidence="7" id="KW-1185">Reference proteome</keyword>
<feature type="domain" description="Ig-like" evidence="5">
    <location>
        <begin position="35"/>
        <end position="125"/>
    </location>
</feature>
<keyword evidence="4" id="KW-0732">Signal</keyword>
<dbReference type="PANTHER" id="PTHR10075">
    <property type="entry name" value="BASIGIN RELATED"/>
    <property type="match status" value="1"/>
</dbReference>
<dbReference type="GO" id="GO:0098632">
    <property type="term" value="F:cell-cell adhesion mediator activity"/>
    <property type="evidence" value="ECO:0007669"/>
    <property type="project" value="TreeGrafter"/>
</dbReference>
<dbReference type="GO" id="GO:0005886">
    <property type="term" value="C:plasma membrane"/>
    <property type="evidence" value="ECO:0007669"/>
    <property type="project" value="TreeGrafter"/>
</dbReference>
<keyword evidence="3" id="KW-1133">Transmembrane helix</keyword>
<protein>
    <submittedName>
        <fullName evidence="8">Ig-like domain-containing protein</fullName>
    </submittedName>
</protein>
<dbReference type="InterPro" id="IPR003961">
    <property type="entry name" value="FN3_dom"/>
</dbReference>
<dbReference type="GO" id="GO:0030424">
    <property type="term" value="C:axon"/>
    <property type="evidence" value="ECO:0007669"/>
    <property type="project" value="TreeGrafter"/>
</dbReference>
<organism evidence="7 8">
    <name type="scientific">Parastrongyloides trichosuri</name>
    <name type="common">Possum-specific nematode worm</name>
    <dbReference type="NCBI Taxonomy" id="131310"/>
    <lineage>
        <taxon>Eukaryota</taxon>
        <taxon>Metazoa</taxon>
        <taxon>Ecdysozoa</taxon>
        <taxon>Nematoda</taxon>
        <taxon>Chromadorea</taxon>
        <taxon>Rhabditida</taxon>
        <taxon>Tylenchina</taxon>
        <taxon>Panagrolaimomorpha</taxon>
        <taxon>Strongyloidoidea</taxon>
        <taxon>Strongyloididae</taxon>
        <taxon>Parastrongyloides</taxon>
    </lineage>
</organism>
<feature type="domain" description="Fibronectin type-III" evidence="6">
    <location>
        <begin position="690"/>
        <end position="791"/>
    </location>
</feature>
<feature type="signal peptide" evidence="4">
    <location>
        <begin position="1"/>
        <end position="24"/>
    </location>
</feature>
<keyword evidence="3" id="KW-0472">Membrane</keyword>
<evidence type="ECO:0000256" key="1">
    <source>
        <dbReference type="ARBA" id="ARBA00022737"/>
    </source>
</evidence>
<dbReference type="InterPro" id="IPR036179">
    <property type="entry name" value="Ig-like_dom_sf"/>
</dbReference>
<dbReference type="SUPFAM" id="SSF49265">
    <property type="entry name" value="Fibronectin type III"/>
    <property type="match status" value="1"/>
</dbReference>
<dbReference type="Gene3D" id="2.60.40.10">
    <property type="entry name" value="Immunoglobulins"/>
    <property type="match status" value="2"/>
</dbReference>
<evidence type="ECO:0000313" key="8">
    <source>
        <dbReference type="WBParaSite" id="PTRK_0000002400.1"/>
    </source>
</evidence>
<evidence type="ECO:0000256" key="4">
    <source>
        <dbReference type="SAM" id="SignalP"/>
    </source>
</evidence>
<dbReference type="AlphaFoldDB" id="A0A0N4YZZ2"/>
<dbReference type="SMART" id="SM00409">
    <property type="entry name" value="IG"/>
    <property type="match status" value="4"/>
</dbReference>
<dbReference type="InterPro" id="IPR036116">
    <property type="entry name" value="FN3_sf"/>
</dbReference>
<sequence>MIFLKISINNLFFILLIFVKSTISYHPSTGILRLPELKIDTKSFYLFKEILPLTLECNLYSADKYSPSYRLEDPILSPIYWFKDGFRIEKKDGYHAFNGKINITNLKSKEGNYQCAAHIENIKLNVGYIATDLVSAPLKLVRTRTTKFFYTTKKKTLIHCYQRSNTRIPCEGLPDVVPNPYLLWFEKDEDTKIKYGIPPNNKRHIATQNGLQIYNVSVEDAGKYSCRIKNLHTNQTRKNYKPVILKVNPGIQPEYTITKKYEDYAERKFLEPKYIKIHTSINSSLMLECYILGMETRWIWEKHGSLPIDTELVGTNLNFKRIIEKYGGNYTCESINPAVTEKIHYSLIVHKPSFVSFDISDASNGNLWIFNCLSRNLIYEVPMMYLESMDLSQTMTRNKKNIHLFYSNPIMFNASTEEFKGSVQCMSRPSMEEGEVYGKDLNVGKTINYFLVPKNIRNYPLSIYNVNQTKYTGESVEIYCYTGGDRYTFTFNEESLSNLRNHFGGRDKWNREYTIITNLSEKDQGWYSCRTRSFSSRFERVNRFYLTVHNISQRQLHIEVNKRIKLREEQQKIFDKYLKISFLQAPFIDYNFDNVTILWDLGSINSNIMPNITNIAILTQDYEDRTKWEVDTLVPSNFSSIILNRKYGIFKIKMQALKNDKPVLNSPESKWINYGDSMHKIDLRTNSMFGLTSFNVKPLNDSEIELYWTFTKNYNIGESLKHQLMYQKLDNIPEGYKLILQEDDFESNSTQLILGNLVPNTTYRMRLIIYTDIVDIISPEVRIKTNETKIEVKPIICHSCDLWKNLFKYHIHIIIPLMMTLIFLIAFFGQFCFCDYLRCRFLYRLILQQTPTGKFMDTSAYIFNQQNIEKSKVYHEVLRNALTNSNINGLSVNTISNFSEDDQTSDEEIHTHNSNKNMKQVIDVNETLDTESSPLNYMSVDGREQFSDSWYSTERATVNYQDLYNDPSDNLSLNYISDIPNYFNIRNFATSENDAYANVDVFPDTNTNSNKFTKDSED</sequence>
<dbReference type="WBParaSite" id="PTRK_0000002400.1">
    <property type="protein sequence ID" value="PTRK_0000002400.1"/>
    <property type="gene ID" value="PTRK_0000002400"/>
</dbReference>
<dbReference type="SUPFAM" id="SSF48726">
    <property type="entry name" value="Immunoglobulin"/>
    <property type="match status" value="3"/>
</dbReference>
<feature type="transmembrane region" description="Helical" evidence="3">
    <location>
        <begin position="809"/>
        <end position="834"/>
    </location>
</feature>
<dbReference type="Proteomes" id="UP000038045">
    <property type="component" value="Unplaced"/>
</dbReference>
<accession>A0A0N4YZZ2</accession>
<dbReference type="Pfam" id="PF00047">
    <property type="entry name" value="ig"/>
    <property type="match status" value="1"/>
</dbReference>
<name>A0A0N4YZZ2_PARTI</name>
<dbReference type="PROSITE" id="PS50853">
    <property type="entry name" value="FN3"/>
    <property type="match status" value="1"/>
</dbReference>
<reference evidence="8" key="1">
    <citation type="submission" date="2017-02" db="UniProtKB">
        <authorList>
            <consortium name="WormBaseParasite"/>
        </authorList>
    </citation>
    <scope>IDENTIFICATION</scope>
</reference>
<proteinExistence type="predicted"/>
<dbReference type="PANTHER" id="PTHR10075:SF100">
    <property type="entry name" value="FASCICLIN-2"/>
    <property type="match status" value="1"/>
</dbReference>
<feature type="domain" description="Ig-like" evidence="5">
    <location>
        <begin position="137"/>
        <end position="244"/>
    </location>
</feature>
<dbReference type="InterPro" id="IPR013151">
    <property type="entry name" value="Immunoglobulin_dom"/>
</dbReference>
<keyword evidence="1" id="KW-0677">Repeat</keyword>
<evidence type="ECO:0000256" key="3">
    <source>
        <dbReference type="SAM" id="Phobius"/>
    </source>
</evidence>
<feature type="chain" id="PRO_5005890879" evidence="4">
    <location>
        <begin position="25"/>
        <end position="1018"/>
    </location>
</feature>
<dbReference type="InterPro" id="IPR007110">
    <property type="entry name" value="Ig-like_dom"/>
</dbReference>
<keyword evidence="3" id="KW-0812">Transmembrane</keyword>
<evidence type="ECO:0000256" key="2">
    <source>
        <dbReference type="ARBA" id="ARBA00023319"/>
    </source>
</evidence>
<dbReference type="PROSITE" id="PS50835">
    <property type="entry name" value="IG_LIKE"/>
    <property type="match status" value="3"/>
</dbReference>
<dbReference type="GO" id="GO:0007411">
    <property type="term" value="P:axon guidance"/>
    <property type="evidence" value="ECO:0007669"/>
    <property type="project" value="TreeGrafter"/>
</dbReference>
<evidence type="ECO:0000259" key="6">
    <source>
        <dbReference type="PROSITE" id="PS50853"/>
    </source>
</evidence>
<evidence type="ECO:0000259" key="5">
    <source>
        <dbReference type="PROSITE" id="PS50835"/>
    </source>
</evidence>
<evidence type="ECO:0000313" key="7">
    <source>
        <dbReference type="Proteomes" id="UP000038045"/>
    </source>
</evidence>
<feature type="domain" description="Ig-like" evidence="5">
    <location>
        <begin position="272"/>
        <end position="344"/>
    </location>
</feature>
<keyword evidence="2" id="KW-0393">Immunoglobulin domain</keyword>